<dbReference type="Proteomes" id="UP000594800">
    <property type="component" value="Chromosome"/>
</dbReference>
<dbReference type="EMBL" id="CP064942">
    <property type="protein sequence ID" value="QPH53260.1"/>
    <property type="molecule type" value="Genomic_DNA"/>
</dbReference>
<keyword evidence="1" id="KW-0732">Signal</keyword>
<gene>
    <name evidence="2" type="ORF">I0K15_15920</name>
</gene>
<dbReference type="KEGG" id="poz:I0K15_15920"/>
<organism evidence="2 3">
    <name type="scientific">Pontivivens ytuae</name>
    <dbReference type="NCBI Taxonomy" id="2789856"/>
    <lineage>
        <taxon>Bacteria</taxon>
        <taxon>Pseudomonadati</taxon>
        <taxon>Pseudomonadota</taxon>
        <taxon>Alphaproteobacteria</taxon>
        <taxon>Rhodobacterales</taxon>
        <taxon>Paracoccaceae</taxon>
        <taxon>Pontivivens</taxon>
    </lineage>
</organism>
<keyword evidence="3" id="KW-1185">Reference proteome</keyword>
<evidence type="ECO:0000256" key="1">
    <source>
        <dbReference type="SAM" id="SignalP"/>
    </source>
</evidence>
<sequence length="145" mass="15810">MRKTLILLACLAMPAAAQVEQDILEDLRRDFGGAEAAPQRGAVTSVPRETATLRGLDKMTGLARDIDVTVGETVEYERLTIRLDACRSPAAGEKPDAYAFVEILDRREDEPRFSGWMIASSPALNALDHPRYDVWVTSCGDGSTG</sequence>
<reference evidence="2 3" key="1">
    <citation type="submission" date="2020-11" db="EMBL/GenBank/DDBJ databases">
        <title>Description of Pontivivens ytuae sp. nov. isolated from deep sea sediment of Mariana Trench.</title>
        <authorList>
            <person name="Wang Z."/>
            <person name="Sun Q.-L."/>
            <person name="Xu X.-D."/>
            <person name="Tang Y.-Z."/>
            <person name="Zhang J."/>
        </authorList>
    </citation>
    <scope>NUCLEOTIDE SEQUENCE [LARGE SCALE GENOMIC DNA]</scope>
    <source>
        <strain evidence="2 3">MT2928</strain>
    </source>
</reference>
<accession>A0A7S9LQR6</accession>
<dbReference type="AlphaFoldDB" id="A0A7S9LQR6"/>
<dbReference type="InterPro" id="IPR019225">
    <property type="entry name" value="DUF2155"/>
</dbReference>
<feature type="signal peptide" evidence="1">
    <location>
        <begin position="1"/>
        <end position="17"/>
    </location>
</feature>
<evidence type="ECO:0000313" key="2">
    <source>
        <dbReference type="EMBL" id="QPH53260.1"/>
    </source>
</evidence>
<protein>
    <submittedName>
        <fullName evidence="2">DUF2155 domain-containing protein</fullName>
    </submittedName>
</protein>
<evidence type="ECO:0000313" key="3">
    <source>
        <dbReference type="Proteomes" id="UP000594800"/>
    </source>
</evidence>
<feature type="chain" id="PRO_5032458196" evidence="1">
    <location>
        <begin position="18"/>
        <end position="145"/>
    </location>
</feature>
<dbReference type="Pfam" id="PF09923">
    <property type="entry name" value="DUF2155"/>
    <property type="match status" value="1"/>
</dbReference>
<name>A0A7S9LQR6_9RHOB</name>
<proteinExistence type="predicted"/>
<dbReference type="RefSeq" id="WP_196102471.1">
    <property type="nucleotide sequence ID" value="NZ_CP064942.1"/>
</dbReference>